<dbReference type="EMBL" id="OX365924">
    <property type="protein sequence ID" value="CAI4048049.1"/>
    <property type="molecule type" value="Genomic_DNA"/>
</dbReference>
<feature type="region of interest" description="Disordered" evidence="7">
    <location>
        <begin position="663"/>
        <end position="697"/>
    </location>
</feature>
<evidence type="ECO:0000256" key="6">
    <source>
        <dbReference type="ARBA" id="ARBA00023242"/>
    </source>
</evidence>
<organism evidence="11 12">
    <name type="scientific">Saccharomyces uvarum</name>
    <name type="common">Yeast</name>
    <name type="synonym">Saccharomyces bayanus var. uvarum</name>
    <dbReference type="NCBI Taxonomy" id="230603"/>
    <lineage>
        <taxon>Eukaryota</taxon>
        <taxon>Fungi</taxon>
        <taxon>Dikarya</taxon>
        <taxon>Ascomycota</taxon>
        <taxon>Saccharomycotina</taxon>
        <taxon>Saccharomycetes</taxon>
        <taxon>Saccharomycetales</taxon>
        <taxon>Saccharomycetaceae</taxon>
        <taxon>Saccharomyces</taxon>
    </lineage>
</organism>
<evidence type="ECO:0000256" key="1">
    <source>
        <dbReference type="ARBA" id="ARBA00004540"/>
    </source>
</evidence>
<dbReference type="InterPro" id="IPR018996">
    <property type="entry name" value="Man1/Src1-like_C"/>
</dbReference>
<evidence type="ECO:0000313" key="12">
    <source>
        <dbReference type="Proteomes" id="UP001162090"/>
    </source>
</evidence>
<name>A0AA35NJG0_SACUV</name>
<keyword evidence="2" id="KW-0597">Phosphoprotein</keyword>
<dbReference type="Pfam" id="PF09402">
    <property type="entry name" value="MSC"/>
    <property type="match status" value="1"/>
</dbReference>
<feature type="compositionally biased region" description="Low complexity" evidence="7">
    <location>
        <begin position="78"/>
        <end position="87"/>
    </location>
</feature>
<feature type="compositionally biased region" description="Polar residues" evidence="7">
    <location>
        <begin position="165"/>
        <end position="182"/>
    </location>
</feature>
<dbReference type="PANTHER" id="PTHR47808:SF2">
    <property type="entry name" value="LEM DOMAIN-CONTAINING PROTEIN 2"/>
    <property type="match status" value="1"/>
</dbReference>
<evidence type="ECO:0008006" key="13">
    <source>
        <dbReference type="Google" id="ProtNLM"/>
    </source>
</evidence>
<keyword evidence="3 8" id="KW-0812">Transmembrane</keyword>
<dbReference type="GO" id="GO:0071763">
    <property type="term" value="P:nuclear membrane organization"/>
    <property type="evidence" value="ECO:0007669"/>
    <property type="project" value="TreeGrafter"/>
</dbReference>
<gene>
    <name evidence="11" type="primary">SUVC13G1020</name>
    <name evidence="11" type="ORF">SUVC_13G1020</name>
</gene>
<dbReference type="CDD" id="cd12935">
    <property type="entry name" value="LEM_like"/>
    <property type="match status" value="1"/>
</dbReference>
<feature type="compositionally biased region" description="Basic and acidic residues" evidence="7">
    <location>
        <begin position="667"/>
        <end position="694"/>
    </location>
</feature>
<dbReference type="GO" id="GO:0003682">
    <property type="term" value="F:chromatin binding"/>
    <property type="evidence" value="ECO:0007669"/>
    <property type="project" value="InterPro"/>
</dbReference>
<proteinExistence type="predicted"/>
<feature type="compositionally biased region" description="Acidic residues" evidence="7">
    <location>
        <begin position="114"/>
        <end position="125"/>
    </location>
</feature>
<feature type="region of interest" description="Disordered" evidence="7">
    <location>
        <begin position="434"/>
        <end position="459"/>
    </location>
</feature>
<evidence type="ECO:0000256" key="7">
    <source>
        <dbReference type="SAM" id="MobiDB-lite"/>
    </source>
</evidence>
<evidence type="ECO:0000256" key="8">
    <source>
        <dbReference type="SAM" id="Phobius"/>
    </source>
</evidence>
<feature type="region of interest" description="Disordered" evidence="7">
    <location>
        <begin position="68"/>
        <end position="378"/>
    </location>
</feature>
<dbReference type="PANTHER" id="PTHR47808">
    <property type="entry name" value="INNER NUCLEAR MEMBRANE PROTEIN HEH2-RELATED"/>
    <property type="match status" value="1"/>
</dbReference>
<feature type="compositionally biased region" description="Basic and acidic residues" evidence="7">
    <location>
        <begin position="198"/>
        <end position="210"/>
    </location>
</feature>
<dbReference type="InterPro" id="IPR044780">
    <property type="entry name" value="Heh2/Src1"/>
</dbReference>
<feature type="domain" description="HeH/LEM" evidence="10">
    <location>
        <begin position="14"/>
        <end position="48"/>
    </location>
</feature>
<comment type="subcellular location">
    <subcellularLocation>
        <location evidence="1">Nucleus inner membrane</location>
    </subcellularLocation>
</comment>
<feature type="compositionally biased region" description="Basic and acidic residues" evidence="7">
    <location>
        <begin position="234"/>
        <end position="243"/>
    </location>
</feature>
<reference evidence="11" key="1">
    <citation type="submission" date="2022-10" db="EMBL/GenBank/DDBJ databases">
        <authorList>
            <person name="Byrne P K."/>
        </authorList>
    </citation>
    <scope>NUCLEOTIDE SEQUENCE</scope>
    <source>
        <strain evidence="11">CBS7001</strain>
    </source>
</reference>
<dbReference type="GO" id="GO:0005637">
    <property type="term" value="C:nuclear inner membrane"/>
    <property type="evidence" value="ECO:0007669"/>
    <property type="project" value="UniProtKB-SubCell"/>
</dbReference>
<evidence type="ECO:0000256" key="3">
    <source>
        <dbReference type="ARBA" id="ARBA00022692"/>
    </source>
</evidence>
<evidence type="ECO:0000259" key="9">
    <source>
        <dbReference type="Pfam" id="PF09402"/>
    </source>
</evidence>
<dbReference type="InterPro" id="IPR041885">
    <property type="entry name" value="MAN1_winged_helix_dom"/>
</dbReference>
<evidence type="ECO:0000313" key="11">
    <source>
        <dbReference type="EMBL" id="CAI4048049.1"/>
    </source>
</evidence>
<dbReference type="InterPro" id="IPR025856">
    <property type="entry name" value="HeH/LEM_domain"/>
</dbReference>
<accession>A0AA35NJG0</accession>
<feature type="compositionally biased region" description="Acidic residues" evidence="7">
    <location>
        <begin position="136"/>
        <end position="163"/>
    </location>
</feature>
<dbReference type="GO" id="GO:0005783">
    <property type="term" value="C:endoplasmic reticulum"/>
    <property type="evidence" value="ECO:0007669"/>
    <property type="project" value="TreeGrafter"/>
</dbReference>
<feature type="domain" description="Man1/Src1-like C-terminal" evidence="9">
    <location>
        <begin position="485"/>
        <end position="842"/>
    </location>
</feature>
<dbReference type="AlphaFoldDB" id="A0AA35NJG0"/>
<evidence type="ECO:0000259" key="10">
    <source>
        <dbReference type="Pfam" id="PF12949"/>
    </source>
</evidence>
<keyword evidence="4 8" id="KW-1133">Transmembrane helix</keyword>
<evidence type="ECO:0000256" key="4">
    <source>
        <dbReference type="ARBA" id="ARBA00022989"/>
    </source>
</evidence>
<dbReference type="Gene3D" id="1.10.10.1180">
    <property type="entry name" value="MAN1, winged-helix domain"/>
    <property type="match status" value="1"/>
</dbReference>
<dbReference type="Proteomes" id="UP001162090">
    <property type="component" value="Chromosome 13"/>
</dbReference>
<feature type="compositionally biased region" description="Basic and acidic residues" evidence="7">
    <location>
        <begin position="445"/>
        <end position="457"/>
    </location>
</feature>
<dbReference type="Pfam" id="PF12949">
    <property type="entry name" value="HeH"/>
    <property type="match status" value="1"/>
</dbReference>
<dbReference type="GO" id="GO:0034399">
    <property type="term" value="C:nuclear periphery"/>
    <property type="evidence" value="ECO:0007669"/>
    <property type="project" value="TreeGrafter"/>
</dbReference>
<keyword evidence="6" id="KW-0539">Nucleus</keyword>
<sequence length="864" mass="98038">MDNDLEYLKAGFDPNSVKVAALRRILVENNVEFPSNARKNALVGLFEEKIKPQVKELRKMYLNVQPSDEGIVKMDHPSSSSSSASSSRRSRRSRGERSASPLAKQFRKNKILDDVSDDDNDDEVDNILIVSSESNEGNEDNEDNEDNEEEEEEDNDDDDEDDVSIASSNKSDTNDFQQNSVANRKRKGPGSDISSEASSKENRNNDESKGAFDISSSDSEVGKDYRKAKKRKTDRLSPQEHGSRSAILERISDKTPIKNANRKAVSMDHFNDSMTSSGTENELFLPNIKHNPNEVEVEDESKQQATPLSKLKVSASFADKLPQKEEPTTKLAPEAKQPTPSQSEKTPSLFSSDESSSEAEEPMVPVITTPGPDSTNENRSHHLVEVIENDGGSGTASDEDDILVPTRIETPELATTEDVEKSETRVQELQEEINEQLESDDEGEADAKQETDSEKSAPKRQTHKCKRIFKFMGKSLLATILFGVFIVIPALFGLWYREQRILVGYCGHGVPSHRVNEDSSEFIRNLNNRLQNYKPECIPCPSNGICYPYMKLKCKPDYKLAPSKFDFLEIIPAQGKCVKDDKKQQLASEVVEKSLEFLRAKNAQISCGDGKNDIESGMTEDDLYQIFNEARAPWIRDDEFEDLWTQVIKDLTEEPEIIWRQLSPNDKNVDGSPKNDIETNDVQRQKGHISEKSKPAKTRSFRSTSKKYIGMKCQFEREIFQTYKKFQRPIWLMLLLIVISKVIETKLKNYYKRKAKIEGLITQTMEKLKSQKVKSMSGSEENAYLSVVQLRDIFLSDIVDLKYKNQLWSHVVKFLEHNNSNIKSNLTEIRGDIMKCWEWIGPLELNDPNDPPENKSLPKDKTES</sequence>
<feature type="compositionally biased region" description="Acidic residues" evidence="7">
    <location>
        <begin position="434"/>
        <end position="444"/>
    </location>
</feature>
<evidence type="ECO:0000256" key="2">
    <source>
        <dbReference type="ARBA" id="ARBA00022553"/>
    </source>
</evidence>
<protein>
    <recommendedName>
        <fullName evidence="13">Inner nuclear membrane protein SRC1</fullName>
    </recommendedName>
</protein>
<keyword evidence="5 8" id="KW-0472">Membrane</keyword>
<feature type="transmembrane region" description="Helical" evidence="8">
    <location>
        <begin position="476"/>
        <end position="496"/>
    </location>
</feature>
<evidence type="ECO:0000256" key="5">
    <source>
        <dbReference type="ARBA" id="ARBA00023136"/>
    </source>
</evidence>